<evidence type="ECO:0000313" key="3">
    <source>
        <dbReference type="Proteomes" id="UP001458880"/>
    </source>
</evidence>
<sequence>MAFSGKIIFRLILVLCIILIALGDYSGLLEKIFKADGMKNGPTNGPRPTNPGYGDVKPEIDLDADIEEDTIKKLGTPSTKLQILTTIKNACLPKLICELNASPQKEKLTESEKSLLSLIRDTSVSTTAELTSKYHFAAHMGQLIAGVDGNGCHYFYPSCPFPGLQVLQMMKKVRMR</sequence>
<protein>
    <submittedName>
        <fullName evidence="2">Uncharacterized protein</fullName>
    </submittedName>
</protein>
<proteinExistence type="predicted"/>
<feature type="chain" id="PRO_5043475121" evidence="1">
    <location>
        <begin position="24"/>
        <end position="176"/>
    </location>
</feature>
<evidence type="ECO:0000313" key="2">
    <source>
        <dbReference type="EMBL" id="KAK9758898.1"/>
    </source>
</evidence>
<reference evidence="2 3" key="1">
    <citation type="journal article" date="2024" name="BMC Genomics">
        <title>De novo assembly and annotation of Popillia japonica's genome with initial clues to its potential as an invasive pest.</title>
        <authorList>
            <person name="Cucini C."/>
            <person name="Boschi S."/>
            <person name="Funari R."/>
            <person name="Cardaioli E."/>
            <person name="Iannotti N."/>
            <person name="Marturano G."/>
            <person name="Paoli F."/>
            <person name="Bruttini M."/>
            <person name="Carapelli A."/>
            <person name="Frati F."/>
            <person name="Nardi F."/>
        </authorList>
    </citation>
    <scope>NUCLEOTIDE SEQUENCE [LARGE SCALE GENOMIC DNA]</scope>
    <source>
        <strain evidence="2">DMR45628</strain>
    </source>
</reference>
<dbReference type="Pfam" id="PF07841">
    <property type="entry name" value="DM4_12"/>
    <property type="match status" value="1"/>
</dbReference>
<name>A0AAW1NJM0_POPJA</name>
<keyword evidence="3" id="KW-1185">Reference proteome</keyword>
<accession>A0AAW1NJM0</accession>
<dbReference type="AlphaFoldDB" id="A0AAW1NJM0"/>
<organism evidence="2 3">
    <name type="scientific">Popillia japonica</name>
    <name type="common">Japanese beetle</name>
    <dbReference type="NCBI Taxonomy" id="7064"/>
    <lineage>
        <taxon>Eukaryota</taxon>
        <taxon>Metazoa</taxon>
        <taxon>Ecdysozoa</taxon>
        <taxon>Arthropoda</taxon>
        <taxon>Hexapoda</taxon>
        <taxon>Insecta</taxon>
        <taxon>Pterygota</taxon>
        <taxon>Neoptera</taxon>
        <taxon>Endopterygota</taxon>
        <taxon>Coleoptera</taxon>
        <taxon>Polyphaga</taxon>
        <taxon>Scarabaeiformia</taxon>
        <taxon>Scarabaeidae</taxon>
        <taxon>Rutelinae</taxon>
        <taxon>Popillia</taxon>
    </lineage>
</organism>
<gene>
    <name evidence="2" type="ORF">QE152_g564</name>
</gene>
<dbReference type="Proteomes" id="UP001458880">
    <property type="component" value="Unassembled WGS sequence"/>
</dbReference>
<dbReference type="EMBL" id="JASPKY010000003">
    <property type="protein sequence ID" value="KAK9758898.1"/>
    <property type="molecule type" value="Genomic_DNA"/>
</dbReference>
<evidence type="ECO:0000256" key="1">
    <source>
        <dbReference type="SAM" id="SignalP"/>
    </source>
</evidence>
<keyword evidence="1" id="KW-0732">Signal</keyword>
<feature type="signal peptide" evidence="1">
    <location>
        <begin position="1"/>
        <end position="23"/>
    </location>
</feature>
<dbReference type="InterPro" id="IPR006631">
    <property type="entry name" value="DM4_12"/>
</dbReference>
<comment type="caution">
    <text evidence="2">The sequence shown here is derived from an EMBL/GenBank/DDBJ whole genome shotgun (WGS) entry which is preliminary data.</text>
</comment>